<evidence type="ECO:0000313" key="2">
    <source>
        <dbReference type="Proteomes" id="UP000026962"/>
    </source>
</evidence>
<protein>
    <submittedName>
        <fullName evidence="1">Uncharacterized protein</fullName>
    </submittedName>
</protein>
<keyword evidence="2" id="KW-1185">Reference proteome</keyword>
<accession>A0A0E0KTG1</accession>
<sequence>MLPARATGNASYDKAVVVATSDVPLFCGCCSMTSGIRGEAGDGGRRFANLMVWHCIIPSNQAVSNRVAAGDLLILFDLVEYTVHESTI</sequence>
<name>A0A0E0KTG1_ORYPU</name>
<dbReference type="Gramene" id="OPUNC04G18190.1">
    <property type="protein sequence ID" value="OPUNC04G18190.1"/>
    <property type="gene ID" value="OPUNC04G18190"/>
</dbReference>
<dbReference type="AlphaFoldDB" id="A0A0E0KTG1"/>
<organism evidence="1">
    <name type="scientific">Oryza punctata</name>
    <name type="common">Red rice</name>
    <dbReference type="NCBI Taxonomy" id="4537"/>
    <lineage>
        <taxon>Eukaryota</taxon>
        <taxon>Viridiplantae</taxon>
        <taxon>Streptophyta</taxon>
        <taxon>Embryophyta</taxon>
        <taxon>Tracheophyta</taxon>
        <taxon>Spermatophyta</taxon>
        <taxon>Magnoliopsida</taxon>
        <taxon>Liliopsida</taxon>
        <taxon>Poales</taxon>
        <taxon>Poaceae</taxon>
        <taxon>BOP clade</taxon>
        <taxon>Oryzoideae</taxon>
        <taxon>Oryzeae</taxon>
        <taxon>Oryzinae</taxon>
        <taxon>Oryza</taxon>
    </lineage>
</organism>
<proteinExistence type="predicted"/>
<evidence type="ECO:0000313" key="1">
    <source>
        <dbReference type="EnsemblPlants" id="OPUNC04G18190.1"/>
    </source>
</evidence>
<dbReference type="HOGENOM" id="CLU_2472929_0_0_1"/>
<reference evidence="1" key="2">
    <citation type="submission" date="2018-05" db="EMBL/GenBank/DDBJ databases">
        <title>OpunRS2 (Oryza punctata Reference Sequence Version 2).</title>
        <authorList>
            <person name="Zhang J."/>
            <person name="Kudrna D."/>
            <person name="Lee S."/>
            <person name="Talag J."/>
            <person name="Welchert J."/>
            <person name="Wing R.A."/>
        </authorList>
    </citation>
    <scope>NUCLEOTIDE SEQUENCE [LARGE SCALE GENOMIC DNA]</scope>
</reference>
<dbReference type="EnsemblPlants" id="OPUNC04G18190.1">
    <property type="protein sequence ID" value="OPUNC04G18190.1"/>
    <property type="gene ID" value="OPUNC04G18190"/>
</dbReference>
<reference evidence="1" key="1">
    <citation type="submission" date="2015-04" db="UniProtKB">
        <authorList>
            <consortium name="EnsemblPlants"/>
        </authorList>
    </citation>
    <scope>IDENTIFICATION</scope>
</reference>
<dbReference type="Proteomes" id="UP000026962">
    <property type="component" value="Chromosome 4"/>
</dbReference>